<keyword evidence="3" id="KW-1185">Reference proteome</keyword>
<dbReference type="EMBL" id="BSOO01000001">
    <property type="protein sequence ID" value="GLR46367.1"/>
    <property type="molecule type" value="Genomic_DNA"/>
</dbReference>
<reference evidence="3" key="1">
    <citation type="journal article" date="2019" name="Int. J. Syst. Evol. Microbiol.">
        <title>The Global Catalogue of Microorganisms (GCM) 10K type strain sequencing project: providing services to taxonomists for standard genome sequencing and annotation.</title>
        <authorList>
            <consortium name="The Broad Institute Genomics Platform"/>
            <consortium name="The Broad Institute Genome Sequencing Center for Infectious Disease"/>
            <person name="Wu L."/>
            <person name="Ma J."/>
        </authorList>
    </citation>
    <scope>NUCLEOTIDE SEQUENCE [LARGE SCALE GENOMIC DNA]</scope>
    <source>
        <strain evidence="3">NBRC 102146</strain>
    </source>
</reference>
<proteinExistence type="predicted"/>
<keyword evidence="1" id="KW-0812">Transmembrane</keyword>
<evidence type="ECO:0000313" key="2">
    <source>
        <dbReference type="EMBL" id="GLR46367.1"/>
    </source>
</evidence>
<keyword evidence="1" id="KW-1133">Transmembrane helix</keyword>
<dbReference type="RefSeq" id="WP_029940556.1">
    <property type="nucleotide sequence ID" value="NZ_BSOO01000001.1"/>
</dbReference>
<comment type="caution">
    <text evidence="2">The sequence shown here is derived from an EMBL/GenBank/DDBJ whole genome shotgun (WGS) entry which is preliminary data.</text>
</comment>
<gene>
    <name evidence="2" type="ORF">GCM10007925_00780</name>
</gene>
<keyword evidence="1" id="KW-0472">Membrane</keyword>
<accession>A0ABQ5Z2Q7</accession>
<sequence length="76" mass="8207">MHWFRPCGLLFLPASVIGWALSAGTLIFCAQIASAIDRQSHSVSDTLYGIFPFWVPALLALAWVADRTGGRAGSSR</sequence>
<dbReference type="Proteomes" id="UP001156703">
    <property type="component" value="Unassembled WGS sequence"/>
</dbReference>
<feature type="transmembrane region" description="Helical" evidence="1">
    <location>
        <begin position="45"/>
        <end position="65"/>
    </location>
</feature>
<protein>
    <submittedName>
        <fullName evidence="2">Uncharacterized protein</fullName>
    </submittedName>
</protein>
<evidence type="ECO:0000313" key="3">
    <source>
        <dbReference type="Proteomes" id="UP001156703"/>
    </source>
</evidence>
<name>A0ABQ5Z2Q7_9SPHN</name>
<organism evidence="2 3">
    <name type="scientific">Sphingomonas astaxanthinifaciens DSM 22298</name>
    <dbReference type="NCBI Taxonomy" id="1123267"/>
    <lineage>
        <taxon>Bacteria</taxon>
        <taxon>Pseudomonadati</taxon>
        <taxon>Pseudomonadota</taxon>
        <taxon>Alphaproteobacteria</taxon>
        <taxon>Sphingomonadales</taxon>
        <taxon>Sphingomonadaceae</taxon>
        <taxon>Sphingomonas</taxon>
    </lineage>
</organism>
<evidence type="ECO:0000256" key="1">
    <source>
        <dbReference type="SAM" id="Phobius"/>
    </source>
</evidence>